<accession>X0USH5</accession>
<protein>
    <recommendedName>
        <fullName evidence="3">Sialidase domain-containing protein</fullName>
    </recommendedName>
</protein>
<feature type="non-terminal residue" evidence="2">
    <location>
        <position position="141"/>
    </location>
</feature>
<dbReference type="EMBL" id="BARS01024504">
    <property type="protein sequence ID" value="GAG08660.1"/>
    <property type="molecule type" value="Genomic_DNA"/>
</dbReference>
<dbReference type="InterPro" id="IPR036278">
    <property type="entry name" value="Sialidase_sf"/>
</dbReference>
<name>X0USH5_9ZZZZ</name>
<evidence type="ECO:0000313" key="2">
    <source>
        <dbReference type="EMBL" id="GAG08660.1"/>
    </source>
</evidence>
<evidence type="ECO:0000256" key="1">
    <source>
        <dbReference type="SAM" id="Phobius"/>
    </source>
</evidence>
<organism evidence="2">
    <name type="scientific">marine sediment metagenome</name>
    <dbReference type="NCBI Taxonomy" id="412755"/>
    <lineage>
        <taxon>unclassified sequences</taxon>
        <taxon>metagenomes</taxon>
        <taxon>ecological metagenomes</taxon>
    </lineage>
</organism>
<dbReference type="AlphaFoldDB" id="X0USH5"/>
<keyword evidence="1" id="KW-1133">Transmembrane helix</keyword>
<proteinExistence type="predicted"/>
<evidence type="ECO:0008006" key="3">
    <source>
        <dbReference type="Google" id="ProtNLM"/>
    </source>
</evidence>
<sequence>MNYLYASFEELLRLNLSLRQMRVVFYNILLFILFTQGRMISSTAQENTKGSQRSRAPVVAGQIKYRANLVTFPDGTWEVFTARDYNGVFRLDRMRSVDDGQTWSAPEVLRDLPGDGWAGAVSLLDSDSEVHLIFSRWRHKE</sequence>
<keyword evidence="1" id="KW-0812">Transmembrane</keyword>
<dbReference type="Gene3D" id="2.120.10.10">
    <property type="match status" value="1"/>
</dbReference>
<dbReference type="CDD" id="cd15482">
    <property type="entry name" value="Sialidase_non-viral"/>
    <property type="match status" value="1"/>
</dbReference>
<dbReference type="SUPFAM" id="SSF50939">
    <property type="entry name" value="Sialidases"/>
    <property type="match status" value="1"/>
</dbReference>
<comment type="caution">
    <text evidence="2">The sequence shown here is derived from an EMBL/GenBank/DDBJ whole genome shotgun (WGS) entry which is preliminary data.</text>
</comment>
<reference evidence="2" key="1">
    <citation type="journal article" date="2014" name="Front. Microbiol.">
        <title>High frequency of phylogenetically diverse reductive dehalogenase-homologous genes in deep subseafloor sedimentary metagenomes.</title>
        <authorList>
            <person name="Kawai M."/>
            <person name="Futagami T."/>
            <person name="Toyoda A."/>
            <person name="Takaki Y."/>
            <person name="Nishi S."/>
            <person name="Hori S."/>
            <person name="Arai W."/>
            <person name="Tsubouchi T."/>
            <person name="Morono Y."/>
            <person name="Uchiyama I."/>
            <person name="Ito T."/>
            <person name="Fujiyama A."/>
            <person name="Inagaki F."/>
            <person name="Takami H."/>
        </authorList>
    </citation>
    <scope>NUCLEOTIDE SEQUENCE</scope>
    <source>
        <strain evidence="2">Expedition CK06-06</strain>
    </source>
</reference>
<gene>
    <name evidence="2" type="ORF">S01H1_38890</name>
</gene>
<feature type="transmembrane region" description="Helical" evidence="1">
    <location>
        <begin position="20"/>
        <end position="40"/>
    </location>
</feature>
<keyword evidence="1" id="KW-0472">Membrane</keyword>